<reference evidence="2 3" key="1">
    <citation type="submission" date="2016-10" db="EMBL/GenBank/DDBJ databases">
        <authorList>
            <person name="de Groot N.N."/>
        </authorList>
    </citation>
    <scope>NUCLEOTIDE SEQUENCE [LARGE SCALE GENOMIC DNA]</scope>
    <source>
        <strain evidence="2 3">DSM 16859</strain>
    </source>
</reference>
<dbReference type="Proteomes" id="UP000198815">
    <property type="component" value="Unassembled WGS sequence"/>
</dbReference>
<accession>A0A1H9PK71</accession>
<evidence type="ECO:0000313" key="3">
    <source>
        <dbReference type="Proteomes" id="UP000198815"/>
    </source>
</evidence>
<dbReference type="EMBL" id="FOGZ01000001">
    <property type="protein sequence ID" value="SER48608.1"/>
    <property type="molecule type" value="Genomic_DNA"/>
</dbReference>
<dbReference type="STRING" id="64702.SAMN05443377_101103"/>
<dbReference type="RefSeq" id="WP_143052763.1">
    <property type="nucleotide sequence ID" value="NZ_FOGZ01000001.1"/>
</dbReference>
<keyword evidence="3" id="KW-1185">Reference proteome</keyword>
<dbReference type="AlphaFoldDB" id="A0A1H9PK71"/>
<dbReference type="OrthoDB" id="3734011at2"/>
<dbReference type="InterPro" id="IPR042001">
    <property type="entry name" value="Sortase_F"/>
</dbReference>
<dbReference type="GO" id="GO:0016787">
    <property type="term" value="F:hydrolase activity"/>
    <property type="evidence" value="ECO:0007669"/>
    <property type="project" value="UniProtKB-KW"/>
</dbReference>
<dbReference type="InterPro" id="IPR023365">
    <property type="entry name" value="Sortase_dom-sf"/>
</dbReference>
<dbReference type="Pfam" id="PF04203">
    <property type="entry name" value="Sortase"/>
    <property type="match status" value="1"/>
</dbReference>
<organism evidence="2 3">
    <name type="scientific">Propionibacterium cyclohexanicum</name>
    <dbReference type="NCBI Taxonomy" id="64702"/>
    <lineage>
        <taxon>Bacteria</taxon>
        <taxon>Bacillati</taxon>
        <taxon>Actinomycetota</taxon>
        <taxon>Actinomycetes</taxon>
        <taxon>Propionibacteriales</taxon>
        <taxon>Propionibacteriaceae</taxon>
        <taxon>Propionibacterium</taxon>
    </lineage>
</organism>
<name>A0A1H9PK71_9ACTN</name>
<protein>
    <submittedName>
        <fullName evidence="2">Sortase family protein</fullName>
    </submittedName>
</protein>
<evidence type="ECO:0000256" key="1">
    <source>
        <dbReference type="ARBA" id="ARBA00022801"/>
    </source>
</evidence>
<sequence>MRRFVRAVATLILIAALGFVAWQVHAMLPSSYEKQLPLYTPGASPAAPQAAAQLSSAAGCEADPHPLVGSRITIDGRTPAMPMLQLGLAADGSPATPPGNDSHTVAWYDQGPAVGSATGHVILTAHTFRYGGALGNELNNGLLHEGDIIRISDGTGHTVCYRFSHALKVLVQDYDPRSDVLYSQTGAPQLVLVVCADYPLTGGEPKARALYYADLVRSA</sequence>
<gene>
    <name evidence="2" type="ORF">SAMN05443377_101103</name>
</gene>
<keyword evidence="1" id="KW-0378">Hydrolase</keyword>
<evidence type="ECO:0000313" key="2">
    <source>
        <dbReference type="EMBL" id="SER48608.1"/>
    </source>
</evidence>
<dbReference type="CDD" id="cd05829">
    <property type="entry name" value="Sortase_F"/>
    <property type="match status" value="1"/>
</dbReference>
<dbReference type="SUPFAM" id="SSF63817">
    <property type="entry name" value="Sortase"/>
    <property type="match status" value="1"/>
</dbReference>
<dbReference type="Gene3D" id="2.40.260.10">
    <property type="entry name" value="Sortase"/>
    <property type="match status" value="1"/>
</dbReference>
<proteinExistence type="predicted"/>
<dbReference type="InterPro" id="IPR005754">
    <property type="entry name" value="Sortase"/>
</dbReference>